<dbReference type="SUPFAM" id="SSF53271">
    <property type="entry name" value="PRTase-like"/>
    <property type="match status" value="1"/>
</dbReference>
<feature type="binding site" evidence="6">
    <location>
        <position position="143"/>
    </location>
    <ligand>
        <name>orotate</name>
        <dbReference type="ChEBI" id="CHEBI:30839"/>
    </ligand>
</feature>
<evidence type="ECO:0000259" key="7">
    <source>
        <dbReference type="Pfam" id="PF00156"/>
    </source>
</evidence>
<feature type="domain" description="Phosphoribosyltransferase" evidence="7">
    <location>
        <begin position="46"/>
        <end position="149"/>
    </location>
</feature>
<keyword evidence="9" id="KW-1185">Reference proteome</keyword>
<keyword evidence="3 6" id="KW-0328">Glycosyltransferase</keyword>
<comment type="cofactor">
    <cofactor evidence="6">
        <name>Mg(2+)</name>
        <dbReference type="ChEBI" id="CHEBI:18420"/>
    </cofactor>
</comment>
<keyword evidence="4 6" id="KW-0808">Transferase</keyword>
<evidence type="ECO:0000313" key="9">
    <source>
        <dbReference type="Proteomes" id="UP001141422"/>
    </source>
</evidence>
<feature type="binding site" description="in other chain" evidence="6">
    <location>
        <begin position="111"/>
        <end position="119"/>
    </location>
    <ligand>
        <name>5-phospho-alpha-D-ribose 1-diphosphate</name>
        <dbReference type="ChEBI" id="CHEBI:58017"/>
        <note>ligand shared between dimeric partners</note>
    </ligand>
</feature>
<keyword evidence="6" id="KW-0460">Magnesium</keyword>
<dbReference type="InterPro" id="IPR023031">
    <property type="entry name" value="OPRT"/>
</dbReference>
<proteinExistence type="inferred from homology"/>
<feature type="binding site" evidence="6">
    <location>
        <position position="115"/>
    </location>
    <ligand>
        <name>orotate</name>
        <dbReference type="ChEBI" id="CHEBI:30839"/>
    </ligand>
</feature>
<comment type="catalytic activity">
    <reaction evidence="6">
        <text>orotidine 5'-phosphate + diphosphate = orotate + 5-phospho-alpha-D-ribose 1-diphosphate</text>
        <dbReference type="Rhea" id="RHEA:10380"/>
        <dbReference type="ChEBI" id="CHEBI:30839"/>
        <dbReference type="ChEBI" id="CHEBI:33019"/>
        <dbReference type="ChEBI" id="CHEBI:57538"/>
        <dbReference type="ChEBI" id="CHEBI:58017"/>
        <dbReference type="EC" id="2.4.2.10"/>
    </reaction>
</comment>
<comment type="function">
    <text evidence="6">Catalyzes the transfer of a ribosyl phosphate group from 5-phosphoribose 1-diphosphate to orotate, leading to the formation of orotidine monophosphate (OMP).</text>
</comment>
<comment type="similarity">
    <text evidence="6">Belongs to the purine/pyrimidine phosphoribosyltransferase family. PyrE subfamily.</text>
</comment>
<dbReference type="Pfam" id="PF00156">
    <property type="entry name" value="Pribosyltran"/>
    <property type="match status" value="1"/>
</dbReference>
<evidence type="ECO:0000256" key="5">
    <source>
        <dbReference type="ARBA" id="ARBA00022975"/>
    </source>
</evidence>
<comment type="caution">
    <text evidence="6">Lacks conserved residue(s) required for the propagation of feature annotation.</text>
</comment>
<gene>
    <name evidence="6 8" type="primary">pyrE</name>
    <name evidence="8" type="ORF">O0S10_02090</name>
</gene>
<feature type="binding site" evidence="6">
    <location>
        <position position="90"/>
    </location>
    <ligand>
        <name>5-phospho-alpha-D-ribose 1-diphosphate</name>
        <dbReference type="ChEBI" id="CHEBI:58017"/>
        <note>ligand shared between dimeric partners</note>
    </ligand>
</feature>
<dbReference type="EC" id="2.4.2.10" evidence="2 6"/>
<name>A0ABT4IE57_9EURY</name>
<sequence>MVNPVLDLLIQYKAVEFGDFTLASGAKSKYYIDVKTAIMQPSLLGEIAKEVAERYTFDVIAGVAVGGVPLAVAVSLASGKPCAVIRAAAKDHGKSQMVIGDVAGKNVLLIEDVTTSGGSSKYGIDELRKAGAVVDSVVVVVDRDSGAEALLAADGVTLHPLVRASELLNR</sequence>
<dbReference type="InterPro" id="IPR004467">
    <property type="entry name" value="Or_phspho_trans_dom"/>
</dbReference>
<dbReference type="Gene3D" id="3.40.50.2020">
    <property type="match status" value="1"/>
</dbReference>
<dbReference type="InterPro" id="IPR000836">
    <property type="entry name" value="PRTase_dom"/>
</dbReference>
<evidence type="ECO:0000313" key="8">
    <source>
        <dbReference type="EMBL" id="MCZ0860018.1"/>
    </source>
</evidence>
<dbReference type="CDD" id="cd06223">
    <property type="entry name" value="PRTases_typeI"/>
    <property type="match status" value="1"/>
</dbReference>
<comment type="subunit">
    <text evidence="6">Homodimer.</text>
</comment>
<evidence type="ECO:0000256" key="2">
    <source>
        <dbReference type="ARBA" id="ARBA00011971"/>
    </source>
</evidence>
<organism evidence="8 9">
    <name type="scientific">Methanocorpusculum petauri</name>
    <dbReference type="NCBI Taxonomy" id="3002863"/>
    <lineage>
        <taxon>Archaea</taxon>
        <taxon>Methanobacteriati</taxon>
        <taxon>Methanobacteriota</taxon>
        <taxon>Stenosarchaea group</taxon>
        <taxon>Methanomicrobia</taxon>
        <taxon>Methanomicrobiales</taxon>
        <taxon>Methanocorpusculaceae</taxon>
        <taxon>Methanocorpusculum</taxon>
    </lineage>
</organism>
<dbReference type="EMBL" id="JAPTGB010000003">
    <property type="protein sequence ID" value="MCZ0860018.1"/>
    <property type="molecule type" value="Genomic_DNA"/>
</dbReference>
<dbReference type="HAMAP" id="MF_01208">
    <property type="entry name" value="PyrE"/>
    <property type="match status" value="1"/>
</dbReference>
<feature type="binding site" evidence="6">
    <location>
        <position position="92"/>
    </location>
    <ligand>
        <name>5-phospho-alpha-D-ribose 1-diphosphate</name>
        <dbReference type="ChEBI" id="CHEBI:58017"/>
        <note>ligand shared between dimeric partners</note>
    </ligand>
</feature>
<reference evidence="8" key="1">
    <citation type="submission" date="2022-12" db="EMBL/GenBank/DDBJ databases">
        <title>Isolation and characterisation of novel Methanocorpusculum spp. from native Australian herbivores indicates the genus is ancestrally host-associated.</title>
        <authorList>
            <person name="Volmer J.G."/>
            <person name="Soo R.M."/>
            <person name="Evans P.N."/>
            <person name="Hoedt E.C."/>
            <person name="Astorga Alsina A.L."/>
            <person name="Woodcroft B.J."/>
            <person name="Tyson G.W."/>
            <person name="Hugenholtz P."/>
            <person name="Morrison M."/>
        </authorList>
    </citation>
    <scope>NUCLEOTIDE SEQUENCE</scope>
    <source>
        <strain evidence="8">MG</strain>
    </source>
</reference>
<dbReference type="InterPro" id="IPR029057">
    <property type="entry name" value="PRTase-like"/>
</dbReference>
<protein>
    <recommendedName>
        <fullName evidence="2 6">Orotate phosphoribosyltransferase</fullName>
        <shortName evidence="6">OPRT</shortName>
        <shortName evidence="6">OPRTase</shortName>
        <ecNumber evidence="2 6">2.4.2.10</ecNumber>
    </recommendedName>
</protein>
<dbReference type="NCBIfam" id="TIGR00336">
    <property type="entry name" value="pyrE"/>
    <property type="match status" value="1"/>
</dbReference>
<dbReference type="PANTHER" id="PTHR19278">
    <property type="entry name" value="OROTATE PHOSPHORIBOSYLTRANSFERASE"/>
    <property type="match status" value="1"/>
</dbReference>
<evidence type="ECO:0000256" key="4">
    <source>
        <dbReference type="ARBA" id="ARBA00022679"/>
    </source>
</evidence>
<evidence type="ECO:0000256" key="6">
    <source>
        <dbReference type="HAMAP-Rule" id="MF_01208"/>
    </source>
</evidence>
<dbReference type="RefSeq" id="WP_268924241.1">
    <property type="nucleotide sequence ID" value="NZ_JAPTGB010000003.1"/>
</dbReference>
<feature type="binding site" evidence="6">
    <location>
        <position position="86"/>
    </location>
    <ligand>
        <name>5-phospho-alpha-D-ribose 1-diphosphate</name>
        <dbReference type="ChEBI" id="CHEBI:58017"/>
        <note>ligand shared between dimeric partners</note>
    </ligand>
</feature>
<accession>A0ABT4IE57</accession>
<comment type="pathway">
    <text evidence="1 6">Pyrimidine metabolism; UMP biosynthesis via de novo pathway; UMP from orotate: step 1/2.</text>
</comment>
<dbReference type="Proteomes" id="UP001141422">
    <property type="component" value="Unassembled WGS sequence"/>
</dbReference>
<keyword evidence="5 6" id="KW-0665">Pyrimidine biosynthesis</keyword>
<dbReference type="PANTHER" id="PTHR19278:SF9">
    <property type="entry name" value="URIDINE 5'-MONOPHOSPHATE SYNTHASE"/>
    <property type="match status" value="1"/>
</dbReference>
<evidence type="ECO:0000256" key="1">
    <source>
        <dbReference type="ARBA" id="ARBA00004889"/>
    </source>
</evidence>
<evidence type="ECO:0000256" key="3">
    <source>
        <dbReference type="ARBA" id="ARBA00022676"/>
    </source>
</evidence>
<comment type="caution">
    <text evidence="8">The sequence shown here is derived from an EMBL/GenBank/DDBJ whole genome shotgun (WGS) entry which is preliminary data.</text>
</comment>
<dbReference type="GO" id="GO:0004588">
    <property type="term" value="F:orotate phosphoribosyltransferase activity"/>
    <property type="evidence" value="ECO:0007669"/>
    <property type="project" value="UniProtKB-EC"/>
</dbReference>